<dbReference type="GO" id="GO:0005886">
    <property type="term" value="C:plasma membrane"/>
    <property type="evidence" value="ECO:0007669"/>
    <property type="project" value="UniProtKB-SubCell"/>
</dbReference>
<keyword evidence="4" id="KW-0349">Heme</keyword>
<dbReference type="GO" id="GO:0020037">
    <property type="term" value="F:heme binding"/>
    <property type="evidence" value="ECO:0007669"/>
    <property type="project" value="TreeGrafter"/>
</dbReference>
<dbReference type="RefSeq" id="WP_009887065.1">
    <property type="nucleotide sequence ID" value="NC_021592.1"/>
</dbReference>
<feature type="transmembrane region" description="Helical" evidence="11">
    <location>
        <begin position="377"/>
        <end position="394"/>
    </location>
</feature>
<dbReference type="GO" id="GO:0070069">
    <property type="term" value="C:cytochrome complex"/>
    <property type="evidence" value="ECO:0007669"/>
    <property type="project" value="InterPro"/>
</dbReference>
<dbReference type="Proteomes" id="UP000014660">
    <property type="component" value="Chromosome"/>
</dbReference>
<evidence type="ECO:0000256" key="10">
    <source>
        <dbReference type="ARBA" id="ARBA00023136"/>
    </source>
</evidence>
<evidence type="ECO:0000256" key="4">
    <source>
        <dbReference type="ARBA" id="ARBA00022617"/>
    </source>
</evidence>
<feature type="transmembrane region" description="Helical" evidence="11">
    <location>
        <begin position="227"/>
        <end position="246"/>
    </location>
</feature>
<keyword evidence="7" id="KW-0249">Electron transport</keyword>
<protein>
    <submittedName>
        <fullName evidence="12">Uncharacterized protein</fullName>
    </submittedName>
</protein>
<feature type="transmembrane region" description="Helical" evidence="11">
    <location>
        <begin position="440"/>
        <end position="463"/>
    </location>
</feature>
<dbReference type="KEGG" id="fac:FACI_IFERC01G1031"/>
<name>S0AQ02_FERAC</name>
<evidence type="ECO:0000256" key="8">
    <source>
        <dbReference type="ARBA" id="ARBA00022989"/>
    </source>
</evidence>
<evidence type="ECO:0000256" key="1">
    <source>
        <dbReference type="ARBA" id="ARBA00004651"/>
    </source>
</evidence>
<evidence type="ECO:0000256" key="2">
    <source>
        <dbReference type="ARBA" id="ARBA00022448"/>
    </source>
</evidence>
<dbReference type="GO" id="GO:0019646">
    <property type="term" value="P:aerobic electron transport chain"/>
    <property type="evidence" value="ECO:0007669"/>
    <property type="project" value="InterPro"/>
</dbReference>
<evidence type="ECO:0000256" key="9">
    <source>
        <dbReference type="ARBA" id="ARBA00023004"/>
    </source>
</evidence>
<dbReference type="InterPro" id="IPR002585">
    <property type="entry name" value="Cyt-d_ubiquinol_oxidase_su_1"/>
</dbReference>
<keyword evidence="9" id="KW-0408">Iron</keyword>
<dbReference type="PANTHER" id="PTHR30365:SF14">
    <property type="entry name" value="CYTOCHROME BD MENAQUINOL OXIDASE SUBUNIT I-RELATED"/>
    <property type="match status" value="1"/>
</dbReference>
<dbReference type="Pfam" id="PF01654">
    <property type="entry name" value="Cyt_bd_oxida_I"/>
    <property type="match status" value="1"/>
</dbReference>
<keyword evidence="10 11" id="KW-0472">Membrane</keyword>
<keyword evidence="2" id="KW-0813">Transport</keyword>
<evidence type="ECO:0000313" key="13">
    <source>
        <dbReference type="Proteomes" id="UP000014660"/>
    </source>
</evidence>
<keyword evidence="13" id="KW-1185">Reference proteome</keyword>
<keyword evidence="8 11" id="KW-1133">Transmembrane helix</keyword>
<dbReference type="AlphaFoldDB" id="S0AQ02"/>
<dbReference type="PANTHER" id="PTHR30365">
    <property type="entry name" value="CYTOCHROME D UBIQUINOL OXIDASE"/>
    <property type="match status" value="1"/>
</dbReference>
<feature type="transmembrane region" description="Helical" evidence="11">
    <location>
        <begin position="64"/>
        <end position="89"/>
    </location>
</feature>
<evidence type="ECO:0000256" key="11">
    <source>
        <dbReference type="SAM" id="Phobius"/>
    </source>
</evidence>
<reference evidence="12 13" key="1">
    <citation type="journal article" date="2007" name="Proc. Natl. Acad. Sci. U.S.A.">
        <title>Genome dynamics in a natural archaeal population.</title>
        <authorList>
            <person name="Allen E.E."/>
            <person name="Tyson G.W."/>
            <person name="Whitaker R.J."/>
            <person name="Detter J.C."/>
            <person name="Richardson P.M."/>
            <person name="Banfield J.F."/>
        </authorList>
    </citation>
    <scope>NUCLEOTIDE SEQUENCE [LARGE SCALE GENOMIC DNA]</scope>
    <source>
        <strain evidence="13">fer1</strain>
    </source>
</reference>
<gene>
    <name evidence="12" type="ORF">FACI_IFERC00001G1031</name>
</gene>
<feature type="transmembrane region" description="Helical" evidence="11">
    <location>
        <begin position="197"/>
        <end position="215"/>
    </location>
</feature>
<evidence type="ECO:0000313" key="12">
    <source>
        <dbReference type="EMBL" id="AGO61011.1"/>
    </source>
</evidence>
<comment type="subcellular location">
    <subcellularLocation>
        <location evidence="1">Cell membrane</location>
        <topology evidence="1">Multi-pass membrane protein</topology>
    </subcellularLocation>
</comment>
<evidence type="ECO:0000256" key="6">
    <source>
        <dbReference type="ARBA" id="ARBA00022723"/>
    </source>
</evidence>
<evidence type="ECO:0000256" key="3">
    <source>
        <dbReference type="ARBA" id="ARBA00022475"/>
    </source>
</evidence>
<keyword evidence="6" id="KW-0479">Metal-binding</keyword>
<evidence type="ECO:0000256" key="5">
    <source>
        <dbReference type="ARBA" id="ARBA00022692"/>
    </source>
</evidence>
<proteinExistence type="predicted"/>
<dbReference type="GO" id="GO:0016682">
    <property type="term" value="F:oxidoreductase activity, acting on diphenols and related substances as donors, oxygen as acceptor"/>
    <property type="evidence" value="ECO:0007669"/>
    <property type="project" value="TreeGrafter"/>
</dbReference>
<feature type="transmembrane region" description="Helical" evidence="11">
    <location>
        <begin position="101"/>
        <end position="122"/>
    </location>
</feature>
<evidence type="ECO:0000256" key="7">
    <source>
        <dbReference type="ARBA" id="ARBA00022982"/>
    </source>
</evidence>
<dbReference type="GO" id="GO:0009055">
    <property type="term" value="F:electron transfer activity"/>
    <property type="evidence" value="ECO:0007669"/>
    <property type="project" value="InterPro"/>
</dbReference>
<organism evidence="12 13">
    <name type="scientific">Ferroplasma acidarmanus Fer1</name>
    <dbReference type="NCBI Taxonomy" id="333146"/>
    <lineage>
        <taxon>Archaea</taxon>
        <taxon>Methanobacteriati</taxon>
        <taxon>Thermoplasmatota</taxon>
        <taxon>Thermoplasmata</taxon>
        <taxon>Thermoplasmatales</taxon>
        <taxon>Ferroplasmaceae</taxon>
        <taxon>Ferroplasma</taxon>
    </lineage>
</organism>
<sequence>MINMFNISYPVWDSAMFAYTISAHILLVSLSMGLAITVTIAEFLALKKKDKYYDTLAYKLSKALVIFFAVGTASGTVMAMELFLFWPSFMKLVGEVAMGPFYVEVFSFLLEAIALPMYVYFWKDFKNRWEHWGLSLAVTIGTYLSAFTVTEINAWMNTPNGFDVAKFVTTGAVTNVNPFAPFITASTAAEELHMSGAVYYAGIAMILGYLIYKYLKTTNMSEKMIYRRGINITAVFMILDIIYLGITGSNELSTLMVIEPIKYTALELDLHATIGTSFATMAPEHIFGVLINHKLAYAPSFPYIQSLLAFPLTFGKGSIPGLIPLTTYKGVTDYGVWPPYIVHDTLDLMVGFGVLMGLYWLYVVVQYFRKKDPLSHRFTLLGGIAVAIMGVFTMEDGWYTAEVGRVPYIIRSPVPGGFVVDGVKHYGTMTIAQAASTSPLVFPLGIAIIIFYLAVFPLTFYFAGKVMKLSNVDEDLKLGEDDIKMEDERKARKSVSAKAGMR</sequence>
<dbReference type="EMBL" id="CP004145">
    <property type="protein sequence ID" value="AGO61011.1"/>
    <property type="molecule type" value="Genomic_DNA"/>
</dbReference>
<dbReference type="GeneID" id="16025200"/>
<keyword evidence="3" id="KW-1003">Cell membrane</keyword>
<keyword evidence="5 11" id="KW-0812">Transmembrane</keyword>
<dbReference type="GO" id="GO:0046872">
    <property type="term" value="F:metal ion binding"/>
    <property type="evidence" value="ECO:0007669"/>
    <property type="project" value="UniProtKB-KW"/>
</dbReference>
<feature type="transmembrane region" description="Helical" evidence="11">
    <location>
        <begin position="134"/>
        <end position="156"/>
    </location>
</feature>
<feature type="transmembrane region" description="Helical" evidence="11">
    <location>
        <begin position="348"/>
        <end position="365"/>
    </location>
</feature>
<feature type="transmembrane region" description="Helical" evidence="11">
    <location>
        <begin position="16"/>
        <end position="44"/>
    </location>
</feature>
<accession>S0AQ02</accession>
<dbReference type="HOGENOM" id="CLU_030555_3_2_2"/>